<dbReference type="InterPro" id="IPR007860">
    <property type="entry name" value="DNA_mmatch_repair_MutS_con_dom"/>
</dbReference>
<keyword evidence="4" id="KW-0238">DNA-binding</keyword>
<dbReference type="PANTHER" id="PTHR11361:SF21">
    <property type="entry name" value="MUTS PROTEIN HOMOLOG 4"/>
    <property type="match status" value="1"/>
</dbReference>
<dbReference type="SUPFAM" id="SSF52540">
    <property type="entry name" value="P-loop containing nucleoside triphosphate hydrolases"/>
    <property type="match status" value="1"/>
</dbReference>
<dbReference type="Gene3D" id="3.40.50.300">
    <property type="entry name" value="P-loop containing nucleotide triphosphate hydrolases"/>
    <property type="match status" value="1"/>
</dbReference>
<evidence type="ECO:0000256" key="1">
    <source>
        <dbReference type="ARBA" id="ARBA00006271"/>
    </source>
</evidence>
<dbReference type="RefSeq" id="XP_008605332.1">
    <property type="nucleotide sequence ID" value="XM_008607110.1"/>
</dbReference>
<dbReference type="AlphaFoldDB" id="T0S8L0"/>
<evidence type="ECO:0000256" key="5">
    <source>
        <dbReference type="ARBA" id="ARBA00023254"/>
    </source>
</evidence>
<keyword evidence="2" id="KW-0547">Nucleotide-binding</keyword>
<dbReference type="GO" id="GO:0005634">
    <property type="term" value="C:nucleus"/>
    <property type="evidence" value="ECO:0007669"/>
    <property type="project" value="TreeGrafter"/>
</dbReference>
<dbReference type="SMART" id="SM00534">
    <property type="entry name" value="MUTSac"/>
    <property type="match status" value="1"/>
</dbReference>
<dbReference type="EMBL" id="JH767134">
    <property type="protein sequence ID" value="EQC41618.1"/>
    <property type="molecule type" value="Genomic_DNA"/>
</dbReference>
<comment type="similarity">
    <text evidence="1">Belongs to the DNA mismatch repair MutS family.</text>
</comment>
<dbReference type="FunFam" id="3.40.50.300:FF:000870">
    <property type="entry name" value="MutS protein homolog 4"/>
    <property type="match status" value="1"/>
</dbReference>
<dbReference type="GO" id="GO:0030983">
    <property type="term" value="F:mismatched DNA binding"/>
    <property type="evidence" value="ECO:0007669"/>
    <property type="project" value="InterPro"/>
</dbReference>
<gene>
    <name evidence="8" type="ORF">SDRG_01577</name>
</gene>
<dbReference type="Gene3D" id="1.10.1420.10">
    <property type="match status" value="2"/>
</dbReference>
<evidence type="ECO:0000256" key="3">
    <source>
        <dbReference type="ARBA" id="ARBA00022840"/>
    </source>
</evidence>
<evidence type="ECO:0000256" key="2">
    <source>
        <dbReference type="ARBA" id="ARBA00022741"/>
    </source>
</evidence>
<dbReference type="Pfam" id="PF05190">
    <property type="entry name" value="MutS_IV"/>
    <property type="match status" value="1"/>
</dbReference>
<protein>
    <recommendedName>
        <fullName evidence="7">DNA mismatch repair proteins mutS family domain-containing protein</fullName>
    </recommendedName>
</protein>
<dbReference type="Pfam" id="PF05192">
    <property type="entry name" value="MutS_III"/>
    <property type="match status" value="1"/>
</dbReference>
<name>T0S8L0_SAPDV</name>
<dbReference type="Pfam" id="PF00488">
    <property type="entry name" value="MutS_V"/>
    <property type="match status" value="1"/>
</dbReference>
<dbReference type="eggNOG" id="KOG0220">
    <property type="taxonomic scope" value="Eukaryota"/>
</dbReference>
<dbReference type="Proteomes" id="UP000030762">
    <property type="component" value="Unassembled WGS sequence"/>
</dbReference>
<dbReference type="OrthoDB" id="276261at2759"/>
<evidence type="ECO:0000313" key="8">
    <source>
        <dbReference type="EMBL" id="EQC41618.1"/>
    </source>
</evidence>
<dbReference type="InterPro" id="IPR007861">
    <property type="entry name" value="DNA_mismatch_repair_MutS_clamp"/>
</dbReference>
<keyword evidence="3" id="KW-0067">ATP-binding</keyword>
<evidence type="ECO:0000313" key="9">
    <source>
        <dbReference type="Proteomes" id="UP000030762"/>
    </source>
</evidence>
<dbReference type="InterPro" id="IPR000432">
    <property type="entry name" value="DNA_mismatch_repair_MutS_C"/>
</dbReference>
<dbReference type="VEuPathDB" id="FungiDB:SDRG_01577"/>
<dbReference type="SUPFAM" id="SSF48334">
    <property type="entry name" value="DNA repair protein MutS, domain III"/>
    <property type="match status" value="1"/>
</dbReference>
<dbReference type="OMA" id="KMTMLYK"/>
<dbReference type="GO" id="GO:0140664">
    <property type="term" value="F:ATP-dependent DNA damage sensor activity"/>
    <property type="evidence" value="ECO:0007669"/>
    <property type="project" value="InterPro"/>
</dbReference>
<dbReference type="SMART" id="SM00533">
    <property type="entry name" value="MUTSd"/>
    <property type="match status" value="1"/>
</dbReference>
<dbReference type="PANTHER" id="PTHR11361">
    <property type="entry name" value="DNA MISMATCH REPAIR PROTEIN MUTS FAMILY MEMBER"/>
    <property type="match status" value="1"/>
</dbReference>
<evidence type="ECO:0000259" key="7">
    <source>
        <dbReference type="PROSITE" id="PS00486"/>
    </source>
</evidence>
<dbReference type="InParanoid" id="T0S8L0"/>
<proteinExistence type="inferred from homology"/>
<accession>T0S8L0</accession>
<dbReference type="GO" id="GO:0005524">
    <property type="term" value="F:ATP binding"/>
    <property type="evidence" value="ECO:0007669"/>
    <property type="project" value="UniProtKB-KW"/>
</dbReference>
<dbReference type="InterPro" id="IPR045076">
    <property type="entry name" value="MutS"/>
</dbReference>
<dbReference type="PROSITE" id="PS00486">
    <property type="entry name" value="DNA_MISMATCH_REPAIR_2"/>
    <property type="match status" value="1"/>
</dbReference>
<dbReference type="STRING" id="1156394.T0S8L0"/>
<reference evidence="8 9" key="1">
    <citation type="submission" date="2012-04" db="EMBL/GenBank/DDBJ databases">
        <title>The Genome Sequence of Saprolegnia declina VS20.</title>
        <authorList>
            <consortium name="The Broad Institute Genome Sequencing Platform"/>
            <person name="Russ C."/>
            <person name="Nusbaum C."/>
            <person name="Tyler B."/>
            <person name="van West P."/>
            <person name="Dieguez-Uribeondo J."/>
            <person name="de Bruijn I."/>
            <person name="Tripathy S."/>
            <person name="Jiang R."/>
            <person name="Young S.K."/>
            <person name="Zeng Q."/>
            <person name="Gargeya S."/>
            <person name="Fitzgerald M."/>
            <person name="Haas B."/>
            <person name="Abouelleil A."/>
            <person name="Alvarado L."/>
            <person name="Arachchi H.M."/>
            <person name="Berlin A."/>
            <person name="Chapman S.B."/>
            <person name="Goldberg J."/>
            <person name="Griggs A."/>
            <person name="Gujja S."/>
            <person name="Hansen M."/>
            <person name="Howarth C."/>
            <person name="Imamovic A."/>
            <person name="Larimer J."/>
            <person name="McCowen C."/>
            <person name="Montmayeur A."/>
            <person name="Murphy C."/>
            <person name="Neiman D."/>
            <person name="Pearson M."/>
            <person name="Priest M."/>
            <person name="Roberts A."/>
            <person name="Saif S."/>
            <person name="Shea T."/>
            <person name="Sisk P."/>
            <person name="Sykes S."/>
            <person name="Wortman J."/>
            <person name="Nusbaum C."/>
            <person name="Birren B."/>
        </authorList>
    </citation>
    <scope>NUCLEOTIDE SEQUENCE [LARGE SCALE GENOMIC DNA]</scope>
    <source>
        <strain evidence="8 9">VS20</strain>
    </source>
</reference>
<feature type="domain" description="DNA mismatch repair proteins mutS family" evidence="7">
    <location>
        <begin position="642"/>
        <end position="658"/>
    </location>
</feature>
<dbReference type="Pfam" id="PF05188">
    <property type="entry name" value="MutS_II"/>
    <property type="match status" value="1"/>
</dbReference>
<keyword evidence="9" id="KW-1185">Reference proteome</keyword>
<sequence length="808" mass="90097">MDGPKRFRGTTGQRQVASETPVMGTRGKTPRATTANARRSHCITVIAEGRNREVALCCLDLHMPHEMLVSSMVDSRSFVETISLLESYQPVEILMVDAGTPRQLHLEVKKRFKNSTTRIVAIVRKYYDQSKGAEDLKRVAVNSFDTSLLKNHVVMGAVACLMKYIEFIQGVYIAQKTIKVVLTMASPVLLMDYATIAALEITRGARNGLIQHSLVAKIDNTRTTIGRRLLRQTILRPSCALETIQARQDVVGVFLNNPSLFFDVLEILPDFADLDKMLSQLVMVPKVITARTSQQGVINVVALKSTLELLPQLHECLSNATSYMDEPVELLESIITSLRCDEFIVIQESIDRVIDPNSQWNRSVRHMKISGSLAVKAGIDGKLDVARATYLSTIDSINERVEEYQDQFGIAIKLHFSVGRGYHLLIPNGGARDIPQIFEQRVKFSKSLACTTKDISSLNSRTKECMNDIYQLSYGVINALMDEIRPFVCHLYAMVESVALLDMLLSFTNLVALSPVDQPYCRPQMCPGGNFVIKKGRHPLIEQVVQDRPFVPNDVFLDPVTNFNVITGPNCSGKSTYLKTTAIITLLAHMGCYVPATEARIPLRTRIFTRFGTSDDMEENASTFTVEMLELAFILDNLTARSLILIDELGRGTSNDEGLAIAWSACETLMQTKAYTCFATHFHGLRELSTMYANCRNFHLQATNTSTNLLDFKYKLSDGPSDRSHGYGIQMAKICGIPASTVRDAEALQETMLSTQDVDMNLVVNHRNKNLNNKLLHRLMALRDSKLDDGGSPPYLVNGLHVELTLLS</sequence>
<dbReference type="GO" id="GO:0006298">
    <property type="term" value="P:mismatch repair"/>
    <property type="evidence" value="ECO:0007669"/>
    <property type="project" value="InterPro"/>
</dbReference>
<dbReference type="GeneID" id="19942304"/>
<dbReference type="InterPro" id="IPR011184">
    <property type="entry name" value="DNA_mismatch_repair_Msh2"/>
</dbReference>
<evidence type="ECO:0000256" key="4">
    <source>
        <dbReference type="ARBA" id="ARBA00023125"/>
    </source>
</evidence>
<keyword evidence="5" id="KW-0469">Meiosis</keyword>
<feature type="region of interest" description="Disordered" evidence="6">
    <location>
        <begin position="1"/>
        <end position="35"/>
    </location>
</feature>
<dbReference type="InterPro" id="IPR007696">
    <property type="entry name" value="DNA_mismatch_repair_MutS_core"/>
</dbReference>
<dbReference type="PIRSF" id="PIRSF005813">
    <property type="entry name" value="MSH2"/>
    <property type="match status" value="1"/>
</dbReference>
<dbReference type="InterPro" id="IPR036187">
    <property type="entry name" value="DNA_mismatch_repair_MutS_sf"/>
</dbReference>
<evidence type="ECO:0000256" key="6">
    <source>
        <dbReference type="SAM" id="MobiDB-lite"/>
    </source>
</evidence>
<dbReference type="Gene3D" id="3.30.420.110">
    <property type="entry name" value="MutS, connector domain"/>
    <property type="match status" value="1"/>
</dbReference>
<dbReference type="InterPro" id="IPR027417">
    <property type="entry name" value="P-loop_NTPase"/>
</dbReference>
<dbReference type="InterPro" id="IPR036678">
    <property type="entry name" value="MutS_con_dom_sf"/>
</dbReference>
<organism evidence="8 9">
    <name type="scientific">Saprolegnia diclina (strain VS20)</name>
    <dbReference type="NCBI Taxonomy" id="1156394"/>
    <lineage>
        <taxon>Eukaryota</taxon>
        <taxon>Sar</taxon>
        <taxon>Stramenopiles</taxon>
        <taxon>Oomycota</taxon>
        <taxon>Saprolegniomycetes</taxon>
        <taxon>Saprolegniales</taxon>
        <taxon>Saprolegniaceae</taxon>
        <taxon>Saprolegnia</taxon>
    </lineage>
</organism>
<dbReference type="GO" id="GO:0007131">
    <property type="term" value="P:reciprocal meiotic recombination"/>
    <property type="evidence" value="ECO:0007669"/>
    <property type="project" value="TreeGrafter"/>
</dbReference>